<dbReference type="RefSeq" id="WP_188674253.1">
    <property type="nucleotide sequence ID" value="NZ_BMJH01000002.1"/>
</dbReference>
<keyword evidence="4" id="KW-1185">Reference proteome</keyword>
<name>A0A916UD03_9ACTN</name>
<evidence type="ECO:0000313" key="3">
    <source>
        <dbReference type="EMBL" id="GGC68309.1"/>
    </source>
</evidence>
<feature type="compositionally biased region" description="Basic and acidic residues" evidence="1">
    <location>
        <begin position="1"/>
        <end position="14"/>
    </location>
</feature>
<dbReference type="EMBL" id="BMJH01000002">
    <property type="protein sequence ID" value="GGC68309.1"/>
    <property type="molecule type" value="Genomic_DNA"/>
</dbReference>
<dbReference type="InterPro" id="IPR024498">
    <property type="entry name" value="DUF2786"/>
</dbReference>
<protein>
    <recommendedName>
        <fullName evidence="2">DUF2786 domain-containing protein</fullName>
    </recommendedName>
</protein>
<accession>A0A916UD03</accession>
<evidence type="ECO:0000313" key="4">
    <source>
        <dbReference type="Proteomes" id="UP000641514"/>
    </source>
</evidence>
<feature type="compositionally biased region" description="Low complexity" evidence="1">
    <location>
        <begin position="23"/>
        <end position="35"/>
    </location>
</feature>
<feature type="domain" description="DUF2786" evidence="2">
    <location>
        <begin position="256"/>
        <end position="294"/>
    </location>
</feature>
<dbReference type="Proteomes" id="UP000641514">
    <property type="component" value="Unassembled WGS sequence"/>
</dbReference>
<reference evidence="3" key="1">
    <citation type="journal article" date="2014" name="Int. J. Syst. Evol. Microbiol.">
        <title>Complete genome sequence of Corynebacterium casei LMG S-19264T (=DSM 44701T), isolated from a smear-ripened cheese.</title>
        <authorList>
            <consortium name="US DOE Joint Genome Institute (JGI-PGF)"/>
            <person name="Walter F."/>
            <person name="Albersmeier A."/>
            <person name="Kalinowski J."/>
            <person name="Ruckert C."/>
        </authorList>
    </citation>
    <scope>NUCLEOTIDE SEQUENCE</scope>
    <source>
        <strain evidence="3">CGMCC 1.15478</strain>
    </source>
</reference>
<sequence length="485" mass="53174">MGKTTEKSGNDTRGRTSRLRFPSWGSWGSQGWGSQPNTDAAADNQWNWPGRVIRPGTDIHTLIMEMILDGAHASIGPKRERTTAQTIADRLATIDAGREPWIATRVASDMLLTAMNSLYEHGWQPLDTIHVVKRAHANAVTDLAIVTVLHHAAMHDAENRAPLSWVEQLHNIAEIKPDLATATRAAATHNPANKPFLLALDKPAPLQTDWKAVLALLGQWHDLPVWPKICPTPSQWPEKRTDAAPRTQSSAPVDARVLNRVRGLLAKAEATTFTNEAEAFTAKAQELMTRYAIDAALLNSGNAFADVHSARIHIDSPYSKAKVHLLHEISLANRVRVVWDADYAIATAVGTPVELRQVEMLYTSTLVQATHAMTAVGEINDDPTTRTASFRRAFLFAYAVRVGQRLQEVGEHTTAREAQRNRRDGKKLLPILAAQNEAVNAAFERLFPQTEKQTAAPMDARGWIAGKVAADQAVLSPVGAGIEAR</sequence>
<proteinExistence type="predicted"/>
<evidence type="ECO:0000256" key="1">
    <source>
        <dbReference type="SAM" id="MobiDB-lite"/>
    </source>
</evidence>
<evidence type="ECO:0000259" key="2">
    <source>
        <dbReference type="Pfam" id="PF10979"/>
    </source>
</evidence>
<dbReference type="Pfam" id="PF10979">
    <property type="entry name" value="DUF2786"/>
    <property type="match status" value="1"/>
</dbReference>
<feature type="region of interest" description="Disordered" evidence="1">
    <location>
        <begin position="1"/>
        <end position="41"/>
    </location>
</feature>
<organism evidence="3 4">
    <name type="scientific">Hoyosella rhizosphaerae</name>
    <dbReference type="NCBI Taxonomy" id="1755582"/>
    <lineage>
        <taxon>Bacteria</taxon>
        <taxon>Bacillati</taxon>
        <taxon>Actinomycetota</taxon>
        <taxon>Actinomycetes</taxon>
        <taxon>Mycobacteriales</taxon>
        <taxon>Hoyosellaceae</taxon>
        <taxon>Hoyosella</taxon>
    </lineage>
</organism>
<reference evidence="3" key="2">
    <citation type="submission" date="2020-09" db="EMBL/GenBank/DDBJ databases">
        <authorList>
            <person name="Sun Q."/>
            <person name="Zhou Y."/>
        </authorList>
    </citation>
    <scope>NUCLEOTIDE SEQUENCE</scope>
    <source>
        <strain evidence="3">CGMCC 1.15478</strain>
    </source>
</reference>
<dbReference type="AlphaFoldDB" id="A0A916UD03"/>
<gene>
    <name evidence="3" type="ORF">GCM10011410_21300</name>
</gene>
<comment type="caution">
    <text evidence="3">The sequence shown here is derived from an EMBL/GenBank/DDBJ whole genome shotgun (WGS) entry which is preliminary data.</text>
</comment>